<keyword evidence="2" id="KW-0479">Metal-binding</keyword>
<dbReference type="SUPFAM" id="SSF53850">
    <property type="entry name" value="Periplasmic binding protein-like II"/>
    <property type="match status" value="1"/>
</dbReference>
<keyword evidence="5" id="KW-1185">Reference proteome</keyword>
<dbReference type="Proteomes" id="UP000295351">
    <property type="component" value="Unassembled WGS sequence"/>
</dbReference>
<dbReference type="NCBIfam" id="TIGR01256">
    <property type="entry name" value="modA"/>
    <property type="match status" value="1"/>
</dbReference>
<comment type="similarity">
    <text evidence="1">Belongs to the bacterial solute-binding protein ModA family.</text>
</comment>
<evidence type="ECO:0000313" key="4">
    <source>
        <dbReference type="EMBL" id="TCN48751.1"/>
    </source>
</evidence>
<reference evidence="4 5" key="1">
    <citation type="submission" date="2019-03" db="EMBL/GenBank/DDBJ databases">
        <title>Genomic Encyclopedia of Type Strains, Phase IV (KMG-IV): sequencing the most valuable type-strain genomes for metagenomic binning, comparative biology and taxonomic classification.</title>
        <authorList>
            <person name="Goeker M."/>
        </authorList>
    </citation>
    <scope>NUCLEOTIDE SEQUENCE [LARGE SCALE GENOMIC DNA]</scope>
    <source>
        <strain evidence="4 5">DSM 18401</strain>
    </source>
</reference>
<dbReference type="PANTHER" id="PTHR30632:SF0">
    <property type="entry name" value="SULFATE-BINDING PROTEIN"/>
    <property type="match status" value="1"/>
</dbReference>
<evidence type="ECO:0000256" key="1">
    <source>
        <dbReference type="ARBA" id="ARBA00009175"/>
    </source>
</evidence>
<name>A0A4R2D4C7_SHIGR</name>
<accession>A0A4R2D4C7</accession>
<dbReference type="NCBIfam" id="NF002918">
    <property type="entry name" value="PRK03537.1-4"/>
    <property type="match status" value="1"/>
</dbReference>
<dbReference type="Gene3D" id="3.40.190.10">
    <property type="entry name" value="Periplasmic binding protein-like II"/>
    <property type="match status" value="2"/>
</dbReference>
<dbReference type="InterPro" id="IPR005950">
    <property type="entry name" value="ModA"/>
</dbReference>
<dbReference type="PANTHER" id="PTHR30632">
    <property type="entry name" value="MOLYBDATE-BINDING PERIPLASMIC PROTEIN"/>
    <property type="match status" value="1"/>
</dbReference>
<proteinExistence type="inferred from homology"/>
<dbReference type="AlphaFoldDB" id="A0A4R2D4C7"/>
<evidence type="ECO:0000256" key="3">
    <source>
        <dbReference type="ARBA" id="ARBA00022729"/>
    </source>
</evidence>
<dbReference type="Pfam" id="PF13531">
    <property type="entry name" value="SBP_bac_11"/>
    <property type="match status" value="1"/>
</dbReference>
<dbReference type="GO" id="GO:0015689">
    <property type="term" value="P:molybdate ion transport"/>
    <property type="evidence" value="ECO:0007669"/>
    <property type="project" value="InterPro"/>
</dbReference>
<protein>
    <submittedName>
        <fullName evidence="4">Molybdate transport system substrate-binding protein</fullName>
    </submittedName>
</protein>
<evidence type="ECO:0000313" key="5">
    <source>
        <dbReference type="Proteomes" id="UP000295351"/>
    </source>
</evidence>
<evidence type="ECO:0000256" key="2">
    <source>
        <dbReference type="ARBA" id="ARBA00022723"/>
    </source>
</evidence>
<sequence length="244" mass="25732">MAEPVRILAAGSLRHALPDIAAAFEETTGIPVSLSLGPAGLLRERIEAGDPFDLFASANMAHPRHLVSIGLAKEAICFARNRLVILARAGLGLTMENLVTVLSAPSTRIGTSTPGDDPSGDYAFEMFDRLEICHPGLGDALKTRALQLVGGRHTPAGRSAAALIAGGAVDLFLGYASNARLHEKDPDLGIVDIPPEYSPNIEYGLVLRNGAADEAVALRDFLMSDHAEQLLVRHGFESRVGAGP</sequence>
<dbReference type="GO" id="GO:0046872">
    <property type="term" value="F:metal ion binding"/>
    <property type="evidence" value="ECO:0007669"/>
    <property type="project" value="UniProtKB-KW"/>
</dbReference>
<dbReference type="GO" id="GO:0030973">
    <property type="term" value="F:molybdate ion binding"/>
    <property type="evidence" value="ECO:0007669"/>
    <property type="project" value="TreeGrafter"/>
</dbReference>
<comment type="caution">
    <text evidence="4">The sequence shown here is derived from an EMBL/GenBank/DDBJ whole genome shotgun (WGS) entry which is preliminary data.</text>
</comment>
<organism evidence="4 5">
    <name type="scientific">Shinella granuli</name>
    <dbReference type="NCBI Taxonomy" id="323621"/>
    <lineage>
        <taxon>Bacteria</taxon>
        <taxon>Pseudomonadati</taxon>
        <taxon>Pseudomonadota</taxon>
        <taxon>Alphaproteobacteria</taxon>
        <taxon>Hyphomicrobiales</taxon>
        <taxon>Rhizobiaceae</taxon>
        <taxon>Shinella</taxon>
    </lineage>
</organism>
<dbReference type="RefSeq" id="WP_133032949.1">
    <property type="nucleotide sequence ID" value="NZ_BAABEI010000012.1"/>
</dbReference>
<keyword evidence="3" id="KW-0732">Signal</keyword>
<gene>
    <name evidence="4" type="ORF">EV665_101490</name>
</gene>
<dbReference type="EMBL" id="SLVX01000001">
    <property type="protein sequence ID" value="TCN48751.1"/>
    <property type="molecule type" value="Genomic_DNA"/>
</dbReference>
<dbReference type="InterPro" id="IPR050682">
    <property type="entry name" value="ModA/WtpA"/>
</dbReference>